<evidence type="ECO:0000313" key="5">
    <source>
        <dbReference type="Proteomes" id="UP000516235"/>
    </source>
</evidence>
<feature type="region of interest" description="Disordered" evidence="1">
    <location>
        <begin position="1"/>
        <end position="58"/>
    </location>
</feature>
<evidence type="ECO:0000313" key="6">
    <source>
        <dbReference type="Proteomes" id="UP000642876"/>
    </source>
</evidence>
<dbReference type="AlphaFoldDB" id="A0A7H0JWI1"/>
<dbReference type="EMBL" id="JACMYE010000004">
    <property type="protein sequence ID" value="MBC3178898.1"/>
    <property type="molecule type" value="Genomic_DNA"/>
</dbReference>
<dbReference type="Proteomes" id="UP000642876">
    <property type="component" value="Unassembled WGS sequence"/>
</dbReference>
<protein>
    <submittedName>
        <fullName evidence="4">DUF4190 domain-containing protein</fullName>
    </submittedName>
</protein>
<name>A0A7H0JWI1_9CORY</name>
<accession>A0A7H0JWI1</accession>
<evidence type="ECO:0000256" key="2">
    <source>
        <dbReference type="SAM" id="Phobius"/>
    </source>
</evidence>
<sequence length="212" mass="22832">MSNRYNPNENPQEPNRDPNQYPDNPYVRETGNPGYGQEPQGYDQGYTPQANPAEGQHDYLQPDYASREAGYPGYGMGAGYDNGETTYGYAPPQGVQENNGLALAALILGILSIPAIFTVFGGIILGIIAVILGIVGVRKANSIVGPGARKGMAVTGLVLGLIAAVVSAIMLVFGFFFAKDMVEECSQFQNDQEQFEQCVDDAVDRKIEESVK</sequence>
<evidence type="ECO:0000313" key="3">
    <source>
        <dbReference type="EMBL" id="MBC3178898.1"/>
    </source>
</evidence>
<keyword evidence="2" id="KW-1133">Transmembrane helix</keyword>
<evidence type="ECO:0000313" key="4">
    <source>
        <dbReference type="EMBL" id="QNP89397.1"/>
    </source>
</evidence>
<dbReference type="Proteomes" id="UP000516235">
    <property type="component" value="Chromosome"/>
</dbReference>
<keyword evidence="2" id="KW-0812">Transmembrane</keyword>
<dbReference type="KEGG" id="cluj:IAU68_06700"/>
<feature type="compositionally biased region" description="Polar residues" evidence="1">
    <location>
        <begin position="1"/>
        <end position="22"/>
    </location>
</feature>
<proteinExistence type="predicted"/>
<reference evidence="5 6" key="1">
    <citation type="submission" date="2020-08" db="EMBL/GenBank/DDBJ databases">
        <title>novel species in genus Corynebacterium.</title>
        <authorList>
            <person name="Zhang G."/>
        </authorList>
    </citation>
    <scope>NUCLEOTIDE SEQUENCE [LARGE SCALE GENOMIC DNA]</scope>
    <source>
        <strain evidence="4">Zg-917</strain>
        <strain evidence="5 6">zg-917</strain>
    </source>
</reference>
<evidence type="ECO:0000256" key="1">
    <source>
        <dbReference type="SAM" id="MobiDB-lite"/>
    </source>
</evidence>
<dbReference type="RefSeq" id="WP_171194105.1">
    <property type="nucleotide sequence ID" value="NZ_CP061032.1"/>
</dbReference>
<organism evidence="4 5">
    <name type="scientific">Corynebacterium lujinxingii</name>
    <dbReference type="NCBI Taxonomy" id="2763010"/>
    <lineage>
        <taxon>Bacteria</taxon>
        <taxon>Bacillati</taxon>
        <taxon>Actinomycetota</taxon>
        <taxon>Actinomycetes</taxon>
        <taxon>Mycobacteriales</taxon>
        <taxon>Corynebacteriaceae</taxon>
        <taxon>Corynebacterium</taxon>
    </lineage>
</organism>
<feature type="transmembrane region" description="Helical" evidence="2">
    <location>
        <begin position="156"/>
        <end position="178"/>
    </location>
</feature>
<feature type="transmembrane region" description="Helical" evidence="2">
    <location>
        <begin position="102"/>
        <end position="135"/>
    </location>
</feature>
<gene>
    <name evidence="3" type="ORF">H7348_06195</name>
    <name evidence="4" type="ORF">IAU68_06700</name>
</gene>
<dbReference type="EMBL" id="CP061032">
    <property type="protein sequence ID" value="QNP89397.1"/>
    <property type="molecule type" value="Genomic_DNA"/>
</dbReference>
<keyword evidence="2" id="KW-0472">Membrane</keyword>
<keyword evidence="6" id="KW-1185">Reference proteome</keyword>